<dbReference type="AlphaFoldDB" id="A0A1R0X0Y0"/>
<dbReference type="EMBL" id="MKQP01000043">
    <property type="protein sequence ID" value="OMD26235.1"/>
    <property type="molecule type" value="Genomic_DNA"/>
</dbReference>
<evidence type="ECO:0000313" key="2">
    <source>
        <dbReference type="Proteomes" id="UP000187465"/>
    </source>
</evidence>
<reference evidence="1 2" key="1">
    <citation type="submission" date="2016-10" db="EMBL/GenBank/DDBJ databases">
        <title>Paenibacillus species isolates.</title>
        <authorList>
            <person name="Beno S.M."/>
        </authorList>
    </citation>
    <scope>NUCLEOTIDE SEQUENCE [LARGE SCALE GENOMIC DNA]</scope>
    <source>
        <strain evidence="1 2">FSL H7-0604</strain>
    </source>
</reference>
<evidence type="ECO:0000313" key="1">
    <source>
        <dbReference type="EMBL" id="OMD26235.1"/>
    </source>
</evidence>
<name>A0A1R0X0Y0_9BACL</name>
<protein>
    <submittedName>
        <fullName evidence="1">Uncharacterized protein</fullName>
    </submittedName>
</protein>
<dbReference type="Proteomes" id="UP000187465">
    <property type="component" value="Unassembled WGS sequence"/>
</dbReference>
<dbReference type="RefSeq" id="WP_076179578.1">
    <property type="nucleotide sequence ID" value="NZ_MKQP01000043.1"/>
</dbReference>
<sequence length="92" mass="10610">MNRIDLGIKKLENTFLKEAKRWARSVSVKQKGMNITALSASFSDDGYTLGKQRIGSKLEMWLIRNRDKKVVKEGMVNLDIDIRKDTPYYDGD</sequence>
<comment type="caution">
    <text evidence="1">The sequence shown here is derived from an EMBL/GenBank/DDBJ whole genome shotgun (WGS) entry which is preliminary data.</text>
</comment>
<accession>A0A1R0X0Y0</accession>
<proteinExistence type="predicted"/>
<organism evidence="1 2">
    <name type="scientific">Paenibacillus odorifer</name>
    <dbReference type="NCBI Taxonomy" id="189426"/>
    <lineage>
        <taxon>Bacteria</taxon>
        <taxon>Bacillati</taxon>
        <taxon>Bacillota</taxon>
        <taxon>Bacilli</taxon>
        <taxon>Bacillales</taxon>
        <taxon>Paenibacillaceae</taxon>
        <taxon>Paenibacillus</taxon>
    </lineage>
</organism>
<gene>
    <name evidence="1" type="ORF">BJP51_27530</name>
</gene>